<evidence type="ECO:0000256" key="1">
    <source>
        <dbReference type="ARBA" id="ARBA00001946"/>
    </source>
</evidence>
<keyword evidence="3" id="KW-0378">Hydrolase</keyword>
<feature type="binding site" evidence="6">
    <location>
        <position position="9"/>
    </location>
    <ligand>
        <name>Mg(2+)</name>
        <dbReference type="ChEBI" id="CHEBI:18420"/>
    </ligand>
</feature>
<evidence type="ECO:0000313" key="7">
    <source>
        <dbReference type="EMBL" id="RSH80966.1"/>
    </source>
</evidence>
<dbReference type="Proteomes" id="UP000279236">
    <property type="component" value="Unassembled WGS sequence"/>
</dbReference>
<dbReference type="STRING" id="105984.A0A427XQ42"/>
<organism evidence="7 8">
    <name type="scientific">Apiotrichum porosum</name>
    <dbReference type="NCBI Taxonomy" id="105984"/>
    <lineage>
        <taxon>Eukaryota</taxon>
        <taxon>Fungi</taxon>
        <taxon>Dikarya</taxon>
        <taxon>Basidiomycota</taxon>
        <taxon>Agaricomycotina</taxon>
        <taxon>Tremellomycetes</taxon>
        <taxon>Trichosporonales</taxon>
        <taxon>Trichosporonaceae</taxon>
        <taxon>Apiotrichum</taxon>
    </lineage>
</organism>
<dbReference type="InterPro" id="IPR006384">
    <property type="entry name" value="HAD_hydro_PyrdxlP_Pase-like"/>
</dbReference>
<dbReference type="PANTHER" id="PTHR20889">
    <property type="entry name" value="PHOSPHATASE, ORPHAN 1, 2"/>
    <property type="match status" value="1"/>
</dbReference>
<dbReference type="SUPFAM" id="SSF56784">
    <property type="entry name" value="HAD-like"/>
    <property type="match status" value="1"/>
</dbReference>
<dbReference type="PIRSF" id="PIRSF031051">
    <property type="entry name" value="PyrdxlP_Pase_PHOSPHO2"/>
    <property type="match status" value="1"/>
</dbReference>
<evidence type="ECO:0000256" key="2">
    <source>
        <dbReference type="ARBA" id="ARBA00022723"/>
    </source>
</evidence>
<feature type="active site" description="Nucleophile" evidence="5">
    <location>
        <position position="9"/>
    </location>
</feature>
<dbReference type="InterPro" id="IPR023214">
    <property type="entry name" value="HAD_sf"/>
</dbReference>
<dbReference type="InterPro" id="IPR016965">
    <property type="entry name" value="Pase_PHOSPHO-typ"/>
</dbReference>
<dbReference type="OrthoDB" id="10267182at2759"/>
<evidence type="ECO:0008006" key="9">
    <source>
        <dbReference type="Google" id="ProtNLM"/>
    </source>
</evidence>
<dbReference type="EMBL" id="RSCE01000007">
    <property type="protein sequence ID" value="RSH80966.1"/>
    <property type="molecule type" value="Genomic_DNA"/>
</dbReference>
<dbReference type="AlphaFoldDB" id="A0A427XQ42"/>
<dbReference type="GO" id="GO:0046872">
    <property type="term" value="F:metal ion binding"/>
    <property type="evidence" value="ECO:0007669"/>
    <property type="project" value="UniProtKB-KW"/>
</dbReference>
<dbReference type="NCBIfam" id="TIGR01488">
    <property type="entry name" value="HAD-SF-IB"/>
    <property type="match status" value="1"/>
</dbReference>
<evidence type="ECO:0000256" key="3">
    <source>
        <dbReference type="ARBA" id="ARBA00022801"/>
    </source>
</evidence>
<evidence type="ECO:0000256" key="4">
    <source>
        <dbReference type="ARBA" id="ARBA00022842"/>
    </source>
</evidence>
<dbReference type="GeneID" id="39592940"/>
<dbReference type="GO" id="GO:0016791">
    <property type="term" value="F:phosphatase activity"/>
    <property type="evidence" value="ECO:0007669"/>
    <property type="project" value="InterPro"/>
</dbReference>
<keyword evidence="2 6" id="KW-0479">Metal-binding</keyword>
<dbReference type="Gene3D" id="3.40.50.1000">
    <property type="entry name" value="HAD superfamily/HAD-like"/>
    <property type="match status" value="1"/>
</dbReference>
<protein>
    <recommendedName>
        <fullName evidence="9">Pyridoxal phosphate phosphatase phospho2</fullName>
    </recommendedName>
</protein>
<sequence length="242" mass="27374">MVKNLVVFDFDWSFVDQDTDRWVFEVLSTELRRTLQDRKSAGSQCMPDVVDQTMEDLFQAGFKKEQVLDALRILPVHPAMKRAVTSLKAKGETTFLCLSNSNQVYIATILEKHGLSNLFDQVITNPSHWDGDRLHIGRRLPADGPQHTCTIGCLPNMCKGDELDAWLAAHGGKDSFTKILYVGDGGNDFCPLLRMRQGDVACVRKNMELQARIEKEGEKVGCKVDVELWDQAWIIDEIFSKL</sequence>
<dbReference type="PANTHER" id="PTHR20889:SF12">
    <property type="entry name" value="LP01149P"/>
    <property type="match status" value="1"/>
</dbReference>
<dbReference type="InterPro" id="IPR036412">
    <property type="entry name" value="HAD-like_sf"/>
</dbReference>
<name>A0A427XQ42_9TREE</name>
<dbReference type="NCBIfam" id="TIGR01489">
    <property type="entry name" value="DKMTPPase-SF"/>
    <property type="match status" value="1"/>
</dbReference>
<comment type="cofactor">
    <cofactor evidence="1 6">
        <name>Mg(2+)</name>
        <dbReference type="ChEBI" id="CHEBI:18420"/>
    </cofactor>
</comment>
<evidence type="ECO:0000256" key="5">
    <source>
        <dbReference type="PIRSR" id="PIRSR031051-1"/>
    </source>
</evidence>
<proteinExistence type="predicted"/>
<keyword evidence="8" id="KW-1185">Reference proteome</keyword>
<feature type="active site" description="Proton donor" evidence="5">
    <location>
        <position position="11"/>
    </location>
</feature>
<gene>
    <name evidence="7" type="ORF">EHS24_008397</name>
</gene>
<accession>A0A427XQ42</accession>
<evidence type="ECO:0000256" key="6">
    <source>
        <dbReference type="PIRSR" id="PIRSR031051-3"/>
    </source>
</evidence>
<comment type="caution">
    <text evidence="7">The sequence shown here is derived from an EMBL/GenBank/DDBJ whole genome shotgun (WGS) entry which is preliminary data.</text>
</comment>
<evidence type="ECO:0000313" key="8">
    <source>
        <dbReference type="Proteomes" id="UP000279236"/>
    </source>
</evidence>
<dbReference type="RefSeq" id="XP_028475685.1">
    <property type="nucleotide sequence ID" value="XM_028623711.1"/>
</dbReference>
<feature type="binding site" evidence="6">
    <location>
        <position position="11"/>
    </location>
    <ligand>
        <name>Mg(2+)</name>
        <dbReference type="ChEBI" id="CHEBI:18420"/>
    </ligand>
</feature>
<keyword evidence="4 6" id="KW-0460">Magnesium</keyword>
<feature type="binding site" evidence="6">
    <location>
        <position position="184"/>
    </location>
    <ligand>
        <name>Mg(2+)</name>
        <dbReference type="ChEBI" id="CHEBI:18420"/>
    </ligand>
</feature>
<reference evidence="7 8" key="1">
    <citation type="submission" date="2018-11" db="EMBL/GenBank/DDBJ databases">
        <title>Genome sequence of Apiotrichum porosum DSM 27194.</title>
        <authorList>
            <person name="Aliyu H."/>
            <person name="Gorte O."/>
            <person name="Ochsenreither K."/>
        </authorList>
    </citation>
    <scope>NUCLEOTIDE SEQUENCE [LARGE SCALE GENOMIC DNA]</scope>
    <source>
        <strain evidence="7 8">DSM 27194</strain>
    </source>
</reference>
<dbReference type="Pfam" id="PF06888">
    <property type="entry name" value="Put_Phosphatase"/>
    <property type="match status" value="1"/>
</dbReference>